<dbReference type="Proteomes" id="UP000030640">
    <property type="component" value="Unassembled WGS sequence"/>
</dbReference>
<evidence type="ECO:0000313" key="3">
    <source>
        <dbReference type="EMBL" id="EUD64917.1"/>
    </source>
</evidence>
<evidence type="ECO:0000256" key="1">
    <source>
        <dbReference type="SAM" id="MobiDB-lite"/>
    </source>
</evidence>
<feature type="compositionally biased region" description="Basic and acidic residues" evidence="1">
    <location>
        <begin position="303"/>
        <end position="315"/>
    </location>
</feature>
<evidence type="ECO:0000256" key="2">
    <source>
        <dbReference type="SAM" id="Phobius"/>
    </source>
</evidence>
<keyword evidence="2" id="KW-0812">Transmembrane</keyword>
<sequence length="495" mass="54657">MSLKWLGIVRDKTVPTEGCTIGTTTRYCYAYPTSGGGACSRTGAGIGRWMDNHVPTGAVYSELSKGYRANGIKPKEGQEAVEWGQLLDGVLKESIGSAYDESSNEYQDDRYLKLPTRRMWKGLMDADNTGRCKDNAGCQKMLYFIGCLVYSLLAPEERIIDNSSESYLGCQRILNKLLKETTPTKLETVEGQYYWGGEKYMCQMSTGFRQCKIEVLSFLIGVSKTLRKLCPQCKQTDLRAQLTEHLNCGKDQGIYCPENRQGGNIRCRAASELPKPDLEWIIPPEITKKPVTEAAPGTATSKNEIKREQEGKENVHSQTGAQIETAREMVRHSTENSKEEEGEGSKSKEGLSPKEVGKESQEKEAENTQKEHGPKENPQEIAPAEERAHPTKSGEVTILDHHPEASLEEAGAPEMSVDSGVVGEGIRGSTGNSKEPEEGNKPTEIWKGVAVSIGLIAMVVSVGYGGYRIYGCNSKEPNSRERMKSKKFVGYLRNT</sequence>
<proteinExistence type="predicted"/>
<dbReference type="GeneID" id="20039923"/>
<dbReference type="AlphaFoldDB" id="W6ZVV5"/>
<feature type="compositionally biased region" description="Basic and acidic residues" evidence="1">
    <location>
        <begin position="325"/>
        <end position="389"/>
    </location>
</feature>
<dbReference type="VEuPathDB" id="PlasmoDB:C922_04649"/>
<keyword evidence="2" id="KW-1133">Transmembrane helix</keyword>
<name>W6ZVV5_9APIC</name>
<feature type="region of interest" description="Disordered" evidence="1">
    <location>
        <begin position="286"/>
        <end position="441"/>
    </location>
</feature>
<protein>
    <submittedName>
        <fullName evidence="3">Uncharacterized protein</fullName>
    </submittedName>
</protein>
<accession>W6ZVV5</accession>
<keyword evidence="4" id="KW-1185">Reference proteome</keyword>
<reference evidence="3 4" key="1">
    <citation type="submission" date="2013-02" db="EMBL/GenBank/DDBJ databases">
        <title>The Genome Sequence of Plasmodium inui San Antonio 1.</title>
        <authorList>
            <consortium name="The Broad Institute Genome Sequencing Platform"/>
            <consortium name="The Broad Institute Genome Sequencing Center for Infectious Disease"/>
            <person name="Neafsey D."/>
            <person name="Cheeseman I."/>
            <person name="Volkman S."/>
            <person name="Adams J."/>
            <person name="Walker B."/>
            <person name="Young S.K."/>
            <person name="Zeng Q."/>
            <person name="Gargeya S."/>
            <person name="Fitzgerald M."/>
            <person name="Haas B."/>
            <person name="Abouelleil A."/>
            <person name="Alvarado L."/>
            <person name="Arachchi H.M."/>
            <person name="Berlin A.M."/>
            <person name="Chapman S.B."/>
            <person name="Dewar J."/>
            <person name="Goldberg J."/>
            <person name="Griggs A."/>
            <person name="Gujja S."/>
            <person name="Hansen M."/>
            <person name="Howarth C."/>
            <person name="Imamovic A."/>
            <person name="Larimer J."/>
            <person name="McCowan C."/>
            <person name="Murphy C."/>
            <person name="Neiman D."/>
            <person name="Pearson M."/>
            <person name="Priest M."/>
            <person name="Roberts A."/>
            <person name="Saif S."/>
            <person name="Shea T."/>
            <person name="Sisk P."/>
            <person name="Sykes S."/>
            <person name="Wortman J."/>
            <person name="Nusbaum C."/>
            <person name="Birren B."/>
        </authorList>
    </citation>
    <scope>NUCLEOTIDE SEQUENCE [LARGE SCALE GENOMIC DNA]</scope>
    <source>
        <strain evidence="3 4">San Antonio 1</strain>
    </source>
</reference>
<dbReference type="EMBL" id="KI965486">
    <property type="protein sequence ID" value="EUD64917.1"/>
    <property type="molecule type" value="Genomic_DNA"/>
</dbReference>
<organism evidence="3 4">
    <name type="scientific">Plasmodium inui San Antonio 1</name>
    <dbReference type="NCBI Taxonomy" id="1237626"/>
    <lineage>
        <taxon>Eukaryota</taxon>
        <taxon>Sar</taxon>
        <taxon>Alveolata</taxon>
        <taxon>Apicomplexa</taxon>
        <taxon>Aconoidasida</taxon>
        <taxon>Haemosporida</taxon>
        <taxon>Plasmodiidae</taxon>
        <taxon>Plasmodium</taxon>
        <taxon>Plasmodium (Plasmodium)</taxon>
    </lineage>
</organism>
<gene>
    <name evidence="3" type="ORF">C922_04649</name>
</gene>
<feature type="transmembrane region" description="Helical" evidence="2">
    <location>
        <begin position="445"/>
        <end position="467"/>
    </location>
</feature>
<dbReference type="RefSeq" id="XP_008818450.1">
    <property type="nucleotide sequence ID" value="XM_008820228.1"/>
</dbReference>
<keyword evidence="2" id="KW-0472">Membrane</keyword>
<evidence type="ECO:0000313" key="4">
    <source>
        <dbReference type="Proteomes" id="UP000030640"/>
    </source>
</evidence>